<protein>
    <submittedName>
        <fullName evidence="3">Flp pilus assembly protein CpaB</fullName>
    </submittedName>
</protein>
<accession>A0A6S6QSF1</accession>
<dbReference type="KEGG" id="acel:acsn021_11130"/>
<dbReference type="Gene3D" id="3.90.1210.10">
    <property type="entry name" value="Antifreeze-like/N-acetylneuraminic acid synthase C-terminal domain"/>
    <property type="match status" value="1"/>
</dbReference>
<proteinExistence type="predicted"/>
<keyword evidence="2" id="KW-0472">Membrane</keyword>
<dbReference type="InterPro" id="IPR017592">
    <property type="entry name" value="Pilus_assmbl_Flp-typ_CpaB"/>
</dbReference>
<dbReference type="EMBL" id="AP023367">
    <property type="protein sequence ID" value="BCJ93544.1"/>
    <property type="molecule type" value="Genomic_DNA"/>
</dbReference>
<name>A0A6S6QSF1_9FIRM</name>
<organism evidence="3 4">
    <name type="scientific">Anaerocolumna cellulosilytica</name>
    <dbReference type="NCBI Taxonomy" id="433286"/>
    <lineage>
        <taxon>Bacteria</taxon>
        <taxon>Bacillati</taxon>
        <taxon>Bacillota</taxon>
        <taxon>Clostridia</taxon>
        <taxon>Lachnospirales</taxon>
        <taxon>Lachnospiraceae</taxon>
        <taxon>Anaerocolumna</taxon>
    </lineage>
</organism>
<dbReference type="InterPro" id="IPR031571">
    <property type="entry name" value="RcpC_dom"/>
</dbReference>
<feature type="compositionally biased region" description="Basic and acidic residues" evidence="1">
    <location>
        <begin position="245"/>
        <end position="261"/>
    </location>
</feature>
<keyword evidence="2" id="KW-0812">Transmembrane</keyword>
<evidence type="ECO:0000256" key="2">
    <source>
        <dbReference type="SAM" id="Phobius"/>
    </source>
</evidence>
<sequence length="276" mass="30802">MKYLKNKTVIGIGCILIGILVCFILSPIYNRSLEAKTKVVRIEKYIEKGKIISDEDIKVVEVGSYNLPEQIIKSKDEVIGKYAVTEMYSGEYIVTKKLSSTPLSQDEYLEELDGVNGAISVTLQSFATGLSGKLLSGDIVSIITTDTSAGTTIIPPELKYVKVLATTTSEANDVDENTRNKKDTEEETIATTVTLLVNEKQARTLANLEVMQKIHIELVYRGIEEESNKFLVQQQNILEKIEKEVTEVTEGKEENSKKETQTEQEQQPEQEGEADE</sequence>
<dbReference type="CDD" id="cd11614">
    <property type="entry name" value="SAF_CpaB_FlgA_like"/>
    <property type="match status" value="1"/>
</dbReference>
<dbReference type="InterPro" id="IPR013974">
    <property type="entry name" value="SAF"/>
</dbReference>
<evidence type="ECO:0000313" key="4">
    <source>
        <dbReference type="Proteomes" id="UP000515561"/>
    </source>
</evidence>
<keyword evidence="4" id="KW-1185">Reference proteome</keyword>
<dbReference type="SMART" id="SM00858">
    <property type="entry name" value="SAF"/>
    <property type="match status" value="1"/>
</dbReference>
<evidence type="ECO:0000256" key="1">
    <source>
        <dbReference type="SAM" id="MobiDB-lite"/>
    </source>
</evidence>
<dbReference type="Pfam" id="PF16976">
    <property type="entry name" value="RcpC"/>
    <property type="match status" value="1"/>
</dbReference>
<dbReference type="RefSeq" id="WP_184090887.1">
    <property type="nucleotide sequence ID" value="NZ_AP023367.1"/>
</dbReference>
<feature type="compositionally biased region" description="Acidic residues" evidence="1">
    <location>
        <begin position="266"/>
        <end position="276"/>
    </location>
</feature>
<dbReference type="Pfam" id="PF08666">
    <property type="entry name" value="SAF"/>
    <property type="match status" value="1"/>
</dbReference>
<gene>
    <name evidence="3" type="ORF">acsn021_11130</name>
</gene>
<keyword evidence="2" id="KW-1133">Transmembrane helix</keyword>
<reference evidence="3 4" key="1">
    <citation type="journal article" date="2016" name="Int. J. Syst. Evol. Microbiol.">
        <title>Descriptions of Anaerotaenia torta gen. nov., sp. nov. and Anaerocolumna cellulosilytica gen. nov., sp. nov. isolated from a methanogenic reactor of cattle waste.</title>
        <authorList>
            <person name="Uek A."/>
            <person name="Ohtaki Y."/>
            <person name="Kaku N."/>
            <person name="Ueki K."/>
        </authorList>
    </citation>
    <scope>NUCLEOTIDE SEQUENCE [LARGE SCALE GENOMIC DNA]</scope>
    <source>
        <strain evidence="3 4">SN021</strain>
    </source>
</reference>
<dbReference type="NCBIfam" id="TIGR03177">
    <property type="entry name" value="pilus_cpaB"/>
    <property type="match status" value="1"/>
</dbReference>
<dbReference type="Proteomes" id="UP000515561">
    <property type="component" value="Chromosome"/>
</dbReference>
<dbReference type="AlphaFoldDB" id="A0A6S6QSF1"/>
<evidence type="ECO:0000313" key="3">
    <source>
        <dbReference type="EMBL" id="BCJ93544.1"/>
    </source>
</evidence>
<feature type="region of interest" description="Disordered" evidence="1">
    <location>
        <begin position="245"/>
        <end position="276"/>
    </location>
</feature>
<feature type="transmembrane region" description="Helical" evidence="2">
    <location>
        <begin position="9"/>
        <end position="29"/>
    </location>
</feature>